<organism evidence="3 4">
    <name type="scientific">Macrostomum lignano</name>
    <dbReference type="NCBI Taxonomy" id="282301"/>
    <lineage>
        <taxon>Eukaryota</taxon>
        <taxon>Metazoa</taxon>
        <taxon>Spiralia</taxon>
        <taxon>Lophotrochozoa</taxon>
        <taxon>Platyhelminthes</taxon>
        <taxon>Rhabditophora</taxon>
        <taxon>Macrostomorpha</taxon>
        <taxon>Macrostomida</taxon>
        <taxon>Macrostomidae</taxon>
        <taxon>Macrostomum</taxon>
    </lineage>
</organism>
<sequence>PRCEPPKRERLLEQLLPAALTSEQAAVKAALISGAPGVRAFSAEVWRNHAGTRLLTLRAFVPQDSTPAQQQLQQTLSSSSKCRVLETRPLPNLNLLASTCLEIISAYTESQLPQDFLPIVCNRPADFVRQLQQANQNGMHDSIDKIIIVPCLHAAMSQAVSNALAETPACQAILSRCRSRRCSRRRGHYGRRQILRANRRLAKDDDARRPKKADVNCNDLLDDQEAPTATDCEGNDAAVGTVATDCAMDADCDVKAAQDVNEDEDQDQEEEDFDDESGWESALDALQRLVDDASVTKPPSPSPQSGCTDPELRSARELAAALVRFRDHLGRLFSASSGSLGQALPVVRDLPAVLRQPATSSTASPSSHADAAVDPAVEALAEAAGERLLAAYRSPDKVWRLAQLAAFLQPRLPLPAETDRKSAVAQLVEKQLAEEAGHISRRKRNSLVVQQNLDQARKSVEDEARRYESLLEQAGASGSAAQWWSSSADRLPTLSGEARLLLHIPACCLHAQSPLGLAEFAAKRARLPETELNALLALHQSLA</sequence>
<comment type="caution">
    <text evidence="3">The sequence shown here is derived from an EMBL/GenBank/DDBJ whole genome shotgun (WGS) entry which is preliminary data.</text>
</comment>
<accession>A0A267DZA9</accession>
<feature type="non-terminal residue" evidence="3">
    <location>
        <position position="1"/>
    </location>
</feature>
<evidence type="ECO:0000256" key="2">
    <source>
        <dbReference type="SAM" id="MobiDB-lite"/>
    </source>
</evidence>
<dbReference type="EMBL" id="NIVC01002877">
    <property type="protein sequence ID" value="PAA54641.1"/>
    <property type="molecule type" value="Genomic_DNA"/>
</dbReference>
<name>A0A267DZA9_9PLAT</name>
<gene>
    <name evidence="3" type="ORF">BOX15_Mlig000368g4</name>
</gene>
<feature type="region of interest" description="Disordered" evidence="2">
    <location>
        <begin position="259"/>
        <end position="278"/>
    </location>
</feature>
<evidence type="ECO:0000313" key="3">
    <source>
        <dbReference type="EMBL" id="PAA54641.1"/>
    </source>
</evidence>
<feature type="coiled-coil region" evidence="1">
    <location>
        <begin position="450"/>
        <end position="477"/>
    </location>
</feature>
<reference evidence="3 4" key="1">
    <citation type="submission" date="2017-06" db="EMBL/GenBank/DDBJ databases">
        <title>A platform for efficient transgenesis in Macrostomum lignano, a flatworm model organism for stem cell research.</title>
        <authorList>
            <person name="Berezikov E."/>
        </authorList>
    </citation>
    <scope>NUCLEOTIDE SEQUENCE [LARGE SCALE GENOMIC DNA]</scope>
    <source>
        <strain evidence="3">DV1</strain>
        <tissue evidence="3">Whole organism</tissue>
    </source>
</reference>
<keyword evidence="1" id="KW-0175">Coiled coil</keyword>
<dbReference type="Proteomes" id="UP000215902">
    <property type="component" value="Unassembled WGS sequence"/>
</dbReference>
<proteinExistence type="predicted"/>
<protein>
    <submittedName>
        <fullName evidence="3">Uncharacterized protein</fullName>
    </submittedName>
</protein>
<feature type="compositionally biased region" description="Acidic residues" evidence="2">
    <location>
        <begin position="260"/>
        <end position="278"/>
    </location>
</feature>
<dbReference type="AlphaFoldDB" id="A0A267DZA9"/>
<evidence type="ECO:0000256" key="1">
    <source>
        <dbReference type="SAM" id="Coils"/>
    </source>
</evidence>
<evidence type="ECO:0000313" key="4">
    <source>
        <dbReference type="Proteomes" id="UP000215902"/>
    </source>
</evidence>
<keyword evidence="4" id="KW-1185">Reference proteome</keyword>